<dbReference type="HAMAP" id="MF_00210">
    <property type="entry name" value="EPSP_synth"/>
    <property type="match status" value="1"/>
</dbReference>
<dbReference type="SUPFAM" id="SSF55205">
    <property type="entry name" value="EPT/RTPC-like"/>
    <property type="match status" value="1"/>
</dbReference>
<dbReference type="PROSITE" id="PS00885">
    <property type="entry name" value="EPSP_SYNTHASE_2"/>
    <property type="match status" value="1"/>
</dbReference>
<dbReference type="CDD" id="cd01556">
    <property type="entry name" value="EPSP_synthase"/>
    <property type="match status" value="1"/>
</dbReference>
<protein>
    <recommendedName>
        <fullName evidence="3">3-phosphoshikimate 1-carboxyvinyltransferase</fullName>
        <ecNumber evidence="3">2.5.1.19</ecNumber>
    </recommendedName>
</protein>
<evidence type="ECO:0000256" key="5">
    <source>
        <dbReference type="ARBA" id="ARBA00022679"/>
    </source>
</evidence>
<dbReference type="AlphaFoldDB" id="A0A6J6MXV4"/>
<dbReference type="PIRSF" id="PIRSF000505">
    <property type="entry name" value="EPSPS"/>
    <property type="match status" value="1"/>
</dbReference>
<dbReference type="UniPathway" id="UPA00053">
    <property type="reaction ID" value="UER00089"/>
</dbReference>
<dbReference type="Gene3D" id="3.65.10.10">
    <property type="entry name" value="Enolpyruvate transferase domain"/>
    <property type="match status" value="2"/>
</dbReference>
<dbReference type="PROSITE" id="PS00104">
    <property type="entry name" value="EPSP_SYNTHASE_1"/>
    <property type="match status" value="1"/>
</dbReference>
<proteinExistence type="inferred from homology"/>
<accession>A0A6J6MXV4</accession>
<organism evidence="9">
    <name type="scientific">freshwater metagenome</name>
    <dbReference type="NCBI Taxonomy" id="449393"/>
    <lineage>
        <taxon>unclassified sequences</taxon>
        <taxon>metagenomes</taxon>
        <taxon>ecological metagenomes</taxon>
    </lineage>
</organism>
<dbReference type="InterPro" id="IPR001986">
    <property type="entry name" value="Enolpyruvate_Tfrase_dom"/>
</dbReference>
<dbReference type="InterPro" id="IPR006264">
    <property type="entry name" value="EPSP_synthase"/>
</dbReference>
<dbReference type="EC" id="2.5.1.19" evidence="3"/>
<dbReference type="EMBL" id="CAEZXI010000011">
    <property type="protein sequence ID" value="CAB4678629.1"/>
    <property type="molecule type" value="Genomic_DNA"/>
</dbReference>
<reference evidence="9" key="1">
    <citation type="submission" date="2020-05" db="EMBL/GenBank/DDBJ databases">
        <authorList>
            <person name="Chiriac C."/>
            <person name="Salcher M."/>
            <person name="Ghai R."/>
            <person name="Kavagutti S V."/>
        </authorList>
    </citation>
    <scope>NUCLEOTIDE SEQUENCE</scope>
</reference>
<evidence type="ECO:0000313" key="9">
    <source>
        <dbReference type="EMBL" id="CAB4678629.1"/>
    </source>
</evidence>
<keyword evidence="5" id="KW-0808">Transferase</keyword>
<dbReference type="GO" id="GO:0009073">
    <property type="term" value="P:aromatic amino acid family biosynthetic process"/>
    <property type="evidence" value="ECO:0007669"/>
    <property type="project" value="UniProtKB-KW"/>
</dbReference>
<keyword evidence="6" id="KW-0057">Aromatic amino acid biosynthesis</keyword>
<evidence type="ECO:0000256" key="2">
    <source>
        <dbReference type="ARBA" id="ARBA00009948"/>
    </source>
</evidence>
<keyword evidence="4" id="KW-0028">Amino-acid biosynthesis</keyword>
<dbReference type="InterPro" id="IPR023193">
    <property type="entry name" value="EPSP_synthase_CS"/>
</dbReference>
<dbReference type="PANTHER" id="PTHR21090:SF5">
    <property type="entry name" value="PENTAFUNCTIONAL AROM POLYPEPTIDE"/>
    <property type="match status" value="1"/>
</dbReference>
<comment type="similarity">
    <text evidence="2">Belongs to the EPSP synthase family.</text>
</comment>
<name>A0A6J6MXV4_9ZZZZ</name>
<feature type="domain" description="Enolpyruvate transferase" evidence="8">
    <location>
        <begin position="16"/>
        <end position="452"/>
    </location>
</feature>
<evidence type="ECO:0000256" key="3">
    <source>
        <dbReference type="ARBA" id="ARBA00012450"/>
    </source>
</evidence>
<evidence type="ECO:0000256" key="7">
    <source>
        <dbReference type="ARBA" id="ARBA00044633"/>
    </source>
</evidence>
<evidence type="ECO:0000259" key="8">
    <source>
        <dbReference type="Pfam" id="PF00275"/>
    </source>
</evidence>
<dbReference type="NCBIfam" id="TIGR01356">
    <property type="entry name" value="aroA"/>
    <property type="match status" value="1"/>
</dbReference>
<dbReference type="FunFam" id="3.65.10.10:FF:000011">
    <property type="entry name" value="3-phosphoshikimate 1-carboxyvinyltransferase"/>
    <property type="match status" value="1"/>
</dbReference>
<dbReference type="InterPro" id="IPR036968">
    <property type="entry name" value="Enolpyruvate_Tfrase_sf"/>
</dbReference>
<evidence type="ECO:0000256" key="1">
    <source>
        <dbReference type="ARBA" id="ARBA00004811"/>
    </source>
</evidence>
<evidence type="ECO:0000256" key="4">
    <source>
        <dbReference type="ARBA" id="ARBA00022605"/>
    </source>
</evidence>
<dbReference type="GO" id="GO:0009423">
    <property type="term" value="P:chorismate biosynthetic process"/>
    <property type="evidence" value="ECO:0007669"/>
    <property type="project" value="UniProtKB-UniPathway"/>
</dbReference>
<dbReference type="GO" id="GO:0008652">
    <property type="term" value="P:amino acid biosynthetic process"/>
    <property type="evidence" value="ECO:0007669"/>
    <property type="project" value="UniProtKB-KW"/>
</dbReference>
<comment type="pathway">
    <text evidence="1">Metabolic intermediate biosynthesis; chorismate biosynthesis; chorismate from D-erythrose 4-phosphate and phosphoenolpyruvate: step 6/7.</text>
</comment>
<dbReference type="InterPro" id="IPR013792">
    <property type="entry name" value="RNA3'P_cycl/enolpyr_Trfase_a/b"/>
</dbReference>
<gene>
    <name evidence="9" type="ORF">UFOPK2362_00218</name>
</gene>
<dbReference type="Pfam" id="PF00275">
    <property type="entry name" value="EPSP_synthase"/>
    <property type="match status" value="1"/>
</dbReference>
<evidence type="ECO:0000256" key="6">
    <source>
        <dbReference type="ARBA" id="ARBA00023141"/>
    </source>
</evidence>
<sequence length="465" mass="48853">MTNWPAPFIEKRDPSRGINAVITIPGSKSVTNRALILAAISQTPSTIRRPLSSRDTDLMVKALRSLGCQIDEVKSEDGFDYVVTPKKLMGPAQIDVGNAGTVMRFLPPIAAFATGLIHFDGDARSHERPLAPVIAALEQLGVSIEHGNKHRLPMTINGAGKVKGGVVEIDASTSSQFVSALLLMAPATELGITIKNIGDSLPSQPHIDMTISMLRLFGATVEVNSDSDGKSKGSWRVLPGKLTGQDLIVEPDLSNAAPFMAAAMVCGGTVVIRDWPKQSTQPGDQLREIFTRMGAEIKFTQAGLSISSGGNSSGGNSSGGNSSGTPLDSISGIDIDLHDVGELTPSIAAVAALASTPSTLRNIGHLRLHETDRLSALATEINRLGGEVIESATDLTIKPKPLSVGSSVAPYLFKTYEDHRMATAGAIIGLAVPGVVVENIETSKKTLPNFPELWSQMLGSAGSAN</sequence>
<comment type="catalytic activity">
    <reaction evidence="7">
        <text>3-phosphoshikimate + phosphoenolpyruvate = 5-O-(1-carboxyvinyl)-3-phosphoshikimate + phosphate</text>
        <dbReference type="Rhea" id="RHEA:21256"/>
        <dbReference type="ChEBI" id="CHEBI:43474"/>
        <dbReference type="ChEBI" id="CHEBI:57701"/>
        <dbReference type="ChEBI" id="CHEBI:58702"/>
        <dbReference type="ChEBI" id="CHEBI:145989"/>
        <dbReference type="EC" id="2.5.1.19"/>
    </reaction>
    <physiologicalReaction direction="left-to-right" evidence="7">
        <dbReference type="Rhea" id="RHEA:21257"/>
    </physiologicalReaction>
</comment>
<dbReference type="GO" id="GO:0003866">
    <property type="term" value="F:3-phosphoshikimate 1-carboxyvinyltransferase activity"/>
    <property type="evidence" value="ECO:0007669"/>
    <property type="project" value="UniProtKB-EC"/>
</dbReference>
<dbReference type="PANTHER" id="PTHR21090">
    <property type="entry name" value="AROM/DEHYDROQUINATE SYNTHASE"/>
    <property type="match status" value="1"/>
</dbReference>